<dbReference type="PANTHER" id="PTHR13037">
    <property type="entry name" value="FORMIN"/>
    <property type="match status" value="1"/>
</dbReference>
<sequence length="826" mass="91136">MRFHWNIIIHSFLLTSGVAVVEEYDVETVKSNSKDHHATHHYLRSLFHRSNNIQESSSNNSKTGVIRKRNLNPSQKWVLGSRVIHWGASGRAFCQTTNIKGDHITDESLCIEAAEEGGFESNGNTVPSGNENAPHGCYIIQNTKKYYYLNSGADNDSDTWLGAASAKPLCAKPCEEGEKPDPNNNFECKPKCVVDNNCVPLCVGGLVPNPCTLGCGKPCEIASTCGDVEYRCDLSSEICKDVDDPEDANDYNCVCNEEEGYFLNEEEGLCQEPPTPTPPTPTPPTPTPPTPTPPTPTPPTPTPPTPTPPTPTPPTPTPPTPTPSCPVGTFRQDSKCLTPCKANSGMCDEDTEYCEDADNPESIDDYECLCNEGLYLDPDDGVCKEPCSTDPLEFVCGCDAEIDSATYKFTRDWFLINGGEPEEVDCAYLTQHTNDEVDEKRIGRYCLKPEIKTECSFSCCDFQCEDDPEYTFLSLNGDFERNCNFISKPQLQEVLDRRRELFCYEDAEQGILSDVGVNCPDACGLCGTPPIIPPPSDECTDSESFTWVLGNGVEQTCDYILKNNDDKKDANRISVNCPRGDVRGACKSSCDACKCEDDEDFLFTLIRDSNEERGCDYIEAKPDVRRQKYCFEDETCTVPSIVGNACVKACGFCDEEDRSDVCEPYPPSPPIDTTCPERTNTVCGSRGTFWYVVTGGSCTWSNNCLPEIEDRKEWSCEESGPFDEFSENGYTLKINGQDPETPSPTGDGLYYHGDIIVVTTEETNTEILSTDSNGNTQSVTFHSSCSRHFEISDTYGILTMIGFHNEDGAFGYNVPGVYKGGKSRKK</sequence>
<name>A0AAD3D212_9STRA</name>
<evidence type="ECO:0000256" key="2">
    <source>
        <dbReference type="SAM" id="MobiDB-lite"/>
    </source>
</evidence>
<proteinExistence type="predicted"/>
<evidence type="ECO:0000313" key="5">
    <source>
        <dbReference type="Proteomes" id="UP001054902"/>
    </source>
</evidence>
<evidence type="ECO:0000313" key="4">
    <source>
        <dbReference type="EMBL" id="GFH56318.1"/>
    </source>
</evidence>
<gene>
    <name evidence="4" type="ORF">CTEN210_12794</name>
</gene>
<keyword evidence="5" id="KW-1185">Reference proteome</keyword>
<feature type="signal peptide" evidence="3">
    <location>
        <begin position="1"/>
        <end position="19"/>
    </location>
</feature>
<dbReference type="Proteomes" id="UP001054902">
    <property type="component" value="Unassembled WGS sequence"/>
</dbReference>
<protein>
    <submittedName>
        <fullName evidence="4">IgGFc-binding protein isoform X1</fullName>
    </submittedName>
</protein>
<feature type="region of interest" description="Disordered" evidence="2">
    <location>
        <begin position="268"/>
        <end position="325"/>
    </location>
</feature>
<keyword evidence="3" id="KW-0732">Signal</keyword>
<dbReference type="AlphaFoldDB" id="A0AAD3D212"/>
<comment type="caution">
    <text evidence="4">The sequence shown here is derived from an EMBL/GenBank/DDBJ whole genome shotgun (WGS) entry which is preliminary data.</text>
</comment>
<evidence type="ECO:0000256" key="3">
    <source>
        <dbReference type="SAM" id="SignalP"/>
    </source>
</evidence>
<feature type="chain" id="PRO_5042138569" evidence="3">
    <location>
        <begin position="20"/>
        <end position="826"/>
    </location>
</feature>
<keyword evidence="1" id="KW-0945">Host-virus interaction</keyword>
<organism evidence="4 5">
    <name type="scientific">Chaetoceros tenuissimus</name>
    <dbReference type="NCBI Taxonomy" id="426638"/>
    <lineage>
        <taxon>Eukaryota</taxon>
        <taxon>Sar</taxon>
        <taxon>Stramenopiles</taxon>
        <taxon>Ochrophyta</taxon>
        <taxon>Bacillariophyta</taxon>
        <taxon>Coscinodiscophyceae</taxon>
        <taxon>Chaetocerotophycidae</taxon>
        <taxon>Chaetocerotales</taxon>
        <taxon>Chaetocerotaceae</taxon>
        <taxon>Chaetoceros</taxon>
    </lineage>
</organism>
<dbReference type="PANTHER" id="PTHR13037:SF24">
    <property type="entry name" value="POLYCOMB PROTEIN PCL-RELATED"/>
    <property type="match status" value="1"/>
</dbReference>
<feature type="compositionally biased region" description="Pro residues" evidence="2">
    <location>
        <begin position="273"/>
        <end position="324"/>
    </location>
</feature>
<reference evidence="4 5" key="1">
    <citation type="journal article" date="2021" name="Sci. Rep.">
        <title>The genome of the diatom Chaetoceros tenuissimus carries an ancient integrated fragment of an extant virus.</title>
        <authorList>
            <person name="Hongo Y."/>
            <person name="Kimura K."/>
            <person name="Takaki Y."/>
            <person name="Yoshida Y."/>
            <person name="Baba S."/>
            <person name="Kobayashi G."/>
            <person name="Nagasaki K."/>
            <person name="Hano T."/>
            <person name="Tomaru Y."/>
        </authorList>
    </citation>
    <scope>NUCLEOTIDE SEQUENCE [LARGE SCALE GENOMIC DNA]</scope>
    <source>
        <strain evidence="4 5">NIES-3715</strain>
    </source>
</reference>
<accession>A0AAD3D212</accession>
<dbReference type="EMBL" id="BLLK01000051">
    <property type="protein sequence ID" value="GFH56318.1"/>
    <property type="molecule type" value="Genomic_DNA"/>
</dbReference>
<evidence type="ECO:0000256" key="1">
    <source>
        <dbReference type="ARBA" id="ARBA00022581"/>
    </source>
</evidence>